<dbReference type="InterPro" id="IPR030392">
    <property type="entry name" value="S74_ICA"/>
</dbReference>
<organism evidence="2 3">
    <name type="scientific">Pseudolysinimonas kribbensis</name>
    <dbReference type="NCBI Taxonomy" id="433641"/>
    <lineage>
        <taxon>Bacteria</taxon>
        <taxon>Bacillati</taxon>
        <taxon>Actinomycetota</taxon>
        <taxon>Actinomycetes</taxon>
        <taxon>Micrococcales</taxon>
        <taxon>Microbacteriaceae</taxon>
        <taxon>Pseudolysinimonas</taxon>
    </lineage>
</organism>
<protein>
    <recommendedName>
        <fullName evidence="1">Peptidase S74 domain-containing protein</fullName>
    </recommendedName>
</protein>
<comment type="caution">
    <text evidence="2">The sequence shown here is derived from an EMBL/GenBank/DDBJ whole genome shotgun (WGS) entry which is preliminary data.</text>
</comment>
<dbReference type="Proteomes" id="UP001157034">
    <property type="component" value="Unassembled WGS sequence"/>
</dbReference>
<evidence type="ECO:0000313" key="2">
    <source>
        <dbReference type="EMBL" id="GMA93803.1"/>
    </source>
</evidence>
<sequence>MGNGYPRIQPDAMSQFAADLKALFARVKILEQPTGGQTYNTVQKLKQLVDNLAAQVAGLASSGVVWAGPVDDPTGIGLSTSGRVTAAAGITSAGVQANDLSSAGGGSRAVYVNNTSKQLGFLTSSRRFKQDITRASTTLEVLRAIHVYYFRYREAVEQHPDDAYLWIGAMAEDLDAAGFTQLVDYEDGEPFGLQQQLMWVIPFMYAELLDEAMQDHEARLKALENR</sequence>
<name>A0ABQ6JZX8_9MICO</name>
<dbReference type="Pfam" id="PF13884">
    <property type="entry name" value="Peptidase_S74"/>
    <property type="match status" value="1"/>
</dbReference>
<dbReference type="PROSITE" id="PS51688">
    <property type="entry name" value="ICA"/>
    <property type="match status" value="1"/>
</dbReference>
<dbReference type="EMBL" id="BSVB01000001">
    <property type="protein sequence ID" value="GMA93803.1"/>
    <property type="molecule type" value="Genomic_DNA"/>
</dbReference>
<reference evidence="3" key="1">
    <citation type="journal article" date="2019" name="Int. J. Syst. Evol. Microbiol.">
        <title>The Global Catalogue of Microorganisms (GCM) 10K type strain sequencing project: providing services to taxonomists for standard genome sequencing and annotation.</title>
        <authorList>
            <consortium name="The Broad Institute Genomics Platform"/>
            <consortium name="The Broad Institute Genome Sequencing Center for Infectious Disease"/>
            <person name="Wu L."/>
            <person name="Ma J."/>
        </authorList>
    </citation>
    <scope>NUCLEOTIDE SEQUENCE [LARGE SCALE GENOMIC DNA]</scope>
    <source>
        <strain evidence="3">NBRC 108894</strain>
    </source>
</reference>
<accession>A0ABQ6JZX8</accession>
<gene>
    <name evidence="2" type="ORF">GCM10025881_06270</name>
</gene>
<evidence type="ECO:0000259" key="1">
    <source>
        <dbReference type="PROSITE" id="PS51688"/>
    </source>
</evidence>
<keyword evidence="3" id="KW-1185">Reference proteome</keyword>
<feature type="domain" description="Peptidase S74" evidence="1">
    <location>
        <begin position="124"/>
        <end position="226"/>
    </location>
</feature>
<evidence type="ECO:0000313" key="3">
    <source>
        <dbReference type="Proteomes" id="UP001157034"/>
    </source>
</evidence>
<proteinExistence type="predicted"/>